<evidence type="ECO:0000259" key="6">
    <source>
        <dbReference type="PROSITE" id="PS51826"/>
    </source>
</evidence>
<dbReference type="InterPro" id="IPR036625">
    <property type="entry name" value="E3-bd_dom_sf"/>
</dbReference>
<sequence length="343" mass="35848">MRVISPLVRKLAREYGIDLFTVAPSAPGGIITRRDVEEARERASSAAATPPQQSGTGGTWAESGSGGTSGRGGLSDERIPITGIRKAIADRLSRSRREIPDATTWVDVDATGLRSVKDDLKACVPDARIGYLALMARIVVAGLVRFPELNARVDLEANEIVRVGNVNLSLAAQGPRGLVVPVVHGAEAMTTEQLAAAIREVTEKARAGTLAPADMTGGTFTLNNYGVYGVDGSTPIINHPEAGMLGVGRIIAKPWVVDGALAVRPVTQLSLSFDHRVCDGEWPADSSATSPTASNAPEHCSPVCNPGHTRIANGIGTVVITTVPVPSAMRSVMPDCGAVLTPR</sequence>
<dbReference type="InterPro" id="IPR050743">
    <property type="entry name" value="2-oxoacid_DH_E2_comp"/>
</dbReference>
<gene>
    <name evidence="7" type="ORF">GCM10025883_13280</name>
</gene>
<feature type="domain" description="Peripheral subunit-binding (PSBD)" evidence="6">
    <location>
        <begin position="3"/>
        <end position="40"/>
    </location>
</feature>
<evidence type="ECO:0000256" key="2">
    <source>
        <dbReference type="ARBA" id="ARBA00007317"/>
    </source>
</evidence>
<dbReference type="Gene3D" id="3.30.559.10">
    <property type="entry name" value="Chloramphenicol acetyltransferase-like domain"/>
    <property type="match status" value="1"/>
</dbReference>
<name>A0ABQ6IPU4_9MICO</name>
<evidence type="ECO:0000256" key="4">
    <source>
        <dbReference type="ARBA" id="ARBA00023315"/>
    </source>
</evidence>
<dbReference type="RefSeq" id="WP_348536114.1">
    <property type="nucleotide sequence ID" value="NZ_BSUO01000001.1"/>
</dbReference>
<dbReference type="EMBL" id="BSUO01000001">
    <property type="protein sequence ID" value="GMA39283.1"/>
    <property type="molecule type" value="Genomic_DNA"/>
</dbReference>
<evidence type="ECO:0000256" key="5">
    <source>
        <dbReference type="SAM" id="MobiDB-lite"/>
    </source>
</evidence>
<keyword evidence="4" id="KW-0012">Acyltransferase</keyword>
<proteinExistence type="inferred from homology"/>
<evidence type="ECO:0000256" key="3">
    <source>
        <dbReference type="ARBA" id="ARBA00022679"/>
    </source>
</evidence>
<dbReference type="InterPro" id="IPR001078">
    <property type="entry name" value="2-oxoacid_DH_actylTfrase"/>
</dbReference>
<organism evidence="7 8">
    <name type="scientific">Mobilicoccus caccae</name>
    <dbReference type="NCBI Taxonomy" id="1859295"/>
    <lineage>
        <taxon>Bacteria</taxon>
        <taxon>Bacillati</taxon>
        <taxon>Actinomycetota</taxon>
        <taxon>Actinomycetes</taxon>
        <taxon>Micrococcales</taxon>
        <taxon>Dermatophilaceae</taxon>
        <taxon>Mobilicoccus</taxon>
    </lineage>
</organism>
<dbReference type="InterPro" id="IPR023213">
    <property type="entry name" value="CAT-like_dom_sf"/>
</dbReference>
<dbReference type="Pfam" id="PF02817">
    <property type="entry name" value="E3_binding"/>
    <property type="match status" value="1"/>
</dbReference>
<dbReference type="Proteomes" id="UP001157126">
    <property type="component" value="Unassembled WGS sequence"/>
</dbReference>
<reference evidence="8" key="1">
    <citation type="journal article" date="2019" name="Int. J. Syst. Evol. Microbiol.">
        <title>The Global Catalogue of Microorganisms (GCM) 10K type strain sequencing project: providing services to taxonomists for standard genome sequencing and annotation.</title>
        <authorList>
            <consortium name="The Broad Institute Genomics Platform"/>
            <consortium name="The Broad Institute Genome Sequencing Center for Infectious Disease"/>
            <person name="Wu L."/>
            <person name="Ma J."/>
        </authorList>
    </citation>
    <scope>NUCLEOTIDE SEQUENCE [LARGE SCALE GENOMIC DNA]</scope>
    <source>
        <strain evidence="8">NBRC 113072</strain>
    </source>
</reference>
<evidence type="ECO:0000256" key="1">
    <source>
        <dbReference type="ARBA" id="ARBA00001938"/>
    </source>
</evidence>
<dbReference type="InterPro" id="IPR004167">
    <property type="entry name" value="PSBD"/>
</dbReference>
<dbReference type="Pfam" id="PF00198">
    <property type="entry name" value="2-oxoacid_dh"/>
    <property type="match status" value="1"/>
</dbReference>
<dbReference type="SUPFAM" id="SSF47005">
    <property type="entry name" value="Peripheral subunit-binding domain of 2-oxo acid dehydrogenase complex"/>
    <property type="match status" value="1"/>
</dbReference>
<feature type="compositionally biased region" description="Gly residues" evidence="5">
    <location>
        <begin position="64"/>
        <end position="73"/>
    </location>
</feature>
<accession>A0ABQ6IPU4</accession>
<comment type="similarity">
    <text evidence="2">Belongs to the 2-oxoacid dehydrogenase family.</text>
</comment>
<keyword evidence="8" id="KW-1185">Reference proteome</keyword>
<comment type="cofactor">
    <cofactor evidence="1">
        <name>(R)-lipoate</name>
        <dbReference type="ChEBI" id="CHEBI:83088"/>
    </cofactor>
</comment>
<keyword evidence="3" id="KW-0808">Transferase</keyword>
<dbReference type="PANTHER" id="PTHR43178:SF5">
    <property type="entry name" value="LIPOAMIDE ACYLTRANSFERASE COMPONENT OF BRANCHED-CHAIN ALPHA-KETO ACID DEHYDROGENASE COMPLEX, MITOCHONDRIAL"/>
    <property type="match status" value="1"/>
</dbReference>
<dbReference type="PROSITE" id="PS51826">
    <property type="entry name" value="PSBD"/>
    <property type="match status" value="1"/>
</dbReference>
<comment type="caution">
    <text evidence="7">The sequence shown here is derived from an EMBL/GenBank/DDBJ whole genome shotgun (WGS) entry which is preliminary data.</text>
</comment>
<evidence type="ECO:0000313" key="7">
    <source>
        <dbReference type="EMBL" id="GMA39283.1"/>
    </source>
</evidence>
<protein>
    <recommendedName>
        <fullName evidence="6">Peripheral subunit-binding (PSBD) domain-containing protein</fullName>
    </recommendedName>
</protein>
<feature type="region of interest" description="Disordered" evidence="5">
    <location>
        <begin position="36"/>
        <end position="77"/>
    </location>
</feature>
<dbReference type="SUPFAM" id="SSF52777">
    <property type="entry name" value="CoA-dependent acyltransferases"/>
    <property type="match status" value="1"/>
</dbReference>
<evidence type="ECO:0000313" key="8">
    <source>
        <dbReference type="Proteomes" id="UP001157126"/>
    </source>
</evidence>
<dbReference type="PANTHER" id="PTHR43178">
    <property type="entry name" value="DIHYDROLIPOAMIDE ACETYLTRANSFERASE COMPONENT OF PYRUVATE DEHYDROGENASE COMPLEX"/>
    <property type="match status" value="1"/>
</dbReference>
<dbReference type="Gene3D" id="4.10.320.10">
    <property type="entry name" value="E3-binding domain"/>
    <property type="match status" value="1"/>
</dbReference>